<evidence type="ECO:0000313" key="4">
    <source>
        <dbReference type="EMBL" id="KAG8034445.1"/>
    </source>
</evidence>
<evidence type="ECO:0000313" key="5">
    <source>
        <dbReference type="Proteomes" id="UP000729913"/>
    </source>
</evidence>
<dbReference type="GO" id="GO:0036374">
    <property type="term" value="F:glutathione hydrolase activity"/>
    <property type="evidence" value="ECO:0007669"/>
    <property type="project" value="InterPro"/>
</dbReference>
<feature type="binding site" evidence="3">
    <location>
        <begin position="340"/>
        <end position="342"/>
    </location>
    <ligand>
        <name>L-glutamate</name>
        <dbReference type="ChEBI" id="CHEBI:29985"/>
    </ligand>
</feature>
<dbReference type="AlphaFoldDB" id="A0A8J5QL70"/>
<evidence type="ECO:0000256" key="2">
    <source>
        <dbReference type="PIRSR" id="PIRSR600101-1"/>
    </source>
</evidence>
<dbReference type="PROSITE" id="PS00462">
    <property type="entry name" value="G_GLU_TRANSPEPTIDASE"/>
    <property type="match status" value="1"/>
</dbReference>
<feature type="binding site" evidence="3">
    <location>
        <position position="415"/>
    </location>
    <ligand>
        <name>L-glutamate</name>
        <dbReference type="ChEBI" id="CHEBI:29985"/>
    </ligand>
</feature>
<evidence type="ECO:0000256" key="1">
    <source>
        <dbReference type="ARBA" id="ARBA00084097"/>
    </source>
</evidence>
<dbReference type="GO" id="GO:0005886">
    <property type="term" value="C:plasma membrane"/>
    <property type="evidence" value="ECO:0007669"/>
    <property type="project" value="TreeGrafter"/>
</dbReference>
<reference evidence="4" key="2">
    <citation type="submission" date="2021-04" db="EMBL/GenBank/DDBJ databases">
        <title>Genome-wide patterns of bracovirus chromosomal integration into multiple host tissues during parasitism.</title>
        <authorList>
            <person name="Chebbi M.A.C."/>
        </authorList>
    </citation>
    <scope>NUCLEOTIDE SEQUENCE</scope>
    <source>
        <tissue evidence="4">Whole body</tissue>
    </source>
</reference>
<protein>
    <recommendedName>
        <fullName evidence="6">Gamma-glutamyltranspeptidase 1</fullName>
    </recommendedName>
</protein>
<dbReference type="Pfam" id="PF01019">
    <property type="entry name" value="G_glu_transpept"/>
    <property type="match status" value="1"/>
</dbReference>
<dbReference type="EMBL" id="JAAOIC020000067">
    <property type="protein sequence ID" value="KAG8034445.1"/>
    <property type="molecule type" value="Genomic_DNA"/>
</dbReference>
<feature type="binding site" evidence="3">
    <location>
        <position position="51"/>
    </location>
    <ligand>
        <name>L-glutamate</name>
        <dbReference type="ChEBI" id="CHEBI:29985"/>
    </ligand>
</feature>
<gene>
    <name evidence="4" type="ORF">G9C98_007521</name>
</gene>
<name>A0A8J5QL70_9HYME</name>
<feature type="binding site" evidence="3">
    <location>
        <begin position="392"/>
        <end position="393"/>
    </location>
    <ligand>
        <name>L-glutamate</name>
        <dbReference type="ChEBI" id="CHEBI:29985"/>
    </ligand>
</feature>
<keyword evidence="5" id="KW-1185">Reference proteome</keyword>
<dbReference type="InterPro" id="IPR055262">
    <property type="entry name" value="GGT_CS"/>
</dbReference>
<organism evidence="4 5">
    <name type="scientific">Cotesia typhae</name>
    <dbReference type="NCBI Taxonomy" id="2053667"/>
    <lineage>
        <taxon>Eukaryota</taxon>
        <taxon>Metazoa</taxon>
        <taxon>Ecdysozoa</taxon>
        <taxon>Arthropoda</taxon>
        <taxon>Hexapoda</taxon>
        <taxon>Insecta</taxon>
        <taxon>Pterygota</taxon>
        <taxon>Neoptera</taxon>
        <taxon>Endopterygota</taxon>
        <taxon>Hymenoptera</taxon>
        <taxon>Apocrita</taxon>
        <taxon>Ichneumonoidea</taxon>
        <taxon>Braconidae</taxon>
        <taxon>Microgastrinae</taxon>
        <taxon>Cotesia</taxon>
    </lineage>
</organism>
<dbReference type="FunFam" id="1.10.246.130:FF:000001">
    <property type="entry name" value="Gamma-glutamyltransferase 5 isoform 1"/>
    <property type="match status" value="1"/>
</dbReference>
<dbReference type="FunFam" id="3.60.20.40:FF:000001">
    <property type="entry name" value="Gamma-glutamyltranspeptidase 1"/>
    <property type="match status" value="1"/>
</dbReference>
<keyword evidence="1" id="KW-1199">Hemostasis impairing toxin</keyword>
<feature type="active site" description="Nucleophile" evidence="2">
    <location>
        <position position="322"/>
    </location>
</feature>
<evidence type="ECO:0000256" key="3">
    <source>
        <dbReference type="PIRSR" id="PIRSR600101-2"/>
    </source>
</evidence>
<keyword evidence="1" id="KW-1202">Platelet aggregation activating toxin</keyword>
<dbReference type="PANTHER" id="PTHR11686:SF72">
    <property type="entry name" value="GAMMA-GLUTAMYL TRANSPEPTIDASE, ISOFORM A"/>
    <property type="match status" value="1"/>
</dbReference>
<dbReference type="Proteomes" id="UP000729913">
    <property type="component" value="Unassembled WGS sequence"/>
</dbReference>
<accession>A0A8J5QL70</accession>
<dbReference type="InterPro" id="IPR000101">
    <property type="entry name" value="GGT_peptidase"/>
</dbReference>
<reference evidence="4" key="1">
    <citation type="submission" date="2020-03" db="EMBL/GenBank/DDBJ databases">
        <authorList>
            <person name="Chebbi M.A."/>
            <person name="Drezen J.M."/>
        </authorList>
    </citation>
    <scope>NUCLEOTIDE SEQUENCE</scope>
    <source>
        <tissue evidence="4">Whole body</tissue>
    </source>
</reference>
<dbReference type="OrthoDB" id="1081007at2759"/>
<sequence length="511" mass="56208">MLLKNGTAVDAAIATLLCEGVASLHSMGLGGGFLMTIWDAKTKKAEFLNARETAPAKATRDMFGGNATASMFGGKAVAVPGELLGYWEAHQKYGRLPWADLFTPTIELCEQGIEMNRYLDERFKSKISYIRAEPTLAEILINPQTNSTWTIGNRLKRPKLAETLKVIAKHNVSIFYNGSMGEEIVKEIQGFGGIIDMNDLRNYRVQWKDPITSKLGNLTIHTAGLPGSGLILTFILKVLEKILPTDISKEIFWQRIVETFKWGYAHRTELGDDRFIELDSLKRNLTAESYAEEIRQKIKDKWTNNDPKYYGAVTATPTDSGTAHVSVLAPDGSAVSVTSTINQVFGAMIRSKSTGIIFNDEMDDFSSPNITNGFDLPPSPANFIEPGKCPLSSMTPTIIVDETGEVQLVVGAAGGTKITTGVALTIILNLWRGYTIKEAVDARRLHHQLLPMKLEAEPKFDQQILEYLKSLEHNVSYYGGLGSAVTAISRINYPGVTANSDYRRIGSTAGF</sequence>
<dbReference type="PANTHER" id="PTHR11686">
    <property type="entry name" value="GAMMA GLUTAMYL TRANSPEPTIDASE"/>
    <property type="match status" value="1"/>
</dbReference>
<feature type="binding site" evidence="3">
    <location>
        <position position="364"/>
    </location>
    <ligand>
        <name>L-glutamate</name>
        <dbReference type="ChEBI" id="CHEBI:29985"/>
    </ligand>
</feature>
<proteinExistence type="predicted"/>
<comment type="caution">
    <text evidence="4">The sequence shown here is derived from an EMBL/GenBank/DDBJ whole genome shotgun (WGS) entry which is preliminary data.</text>
</comment>
<dbReference type="GO" id="GO:0006751">
    <property type="term" value="P:glutathione catabolic process"/>
    <property type="evidence" value="ECO:0007669"/>
    <property type="project" value="InterPro"/>
</dbReference>
<keyword evidence="1" id="KW-0800">Toxin</keyword>
<evidence type="ECO:0008006" key="6">
    <source>
        <dbReference type="Google" id="ProtNLM"/>
    </source>
</evidence>